<reference evidence="1 2" key="1">
    <citation type="submission" date="2020-08" db="EMBL/GenBank/DDBJ databases">
        <title>Genomic Encyclopedia of Type Strains, Phase III (KMG-III): the genomes of soil and plant-associated and newly described type strains.</title>
        <authorList>
            <person name="Whitman W."/>
        </authorList>
    </citation>
    <scope>NUCLEOTIDE SEQUENCE [LARGE SCALE GENOMIC DNA]</scope>
    <source>
        <strain evidence="1 2">CECT 5862</strain>
    </source>
</reference>
<organism evidence="1 2">
    <name type="scientific">Paenibacillus phyllosphaerae</name>
    <dbReference type="NCBI Taxonomy" id="274593"/>
    <lineage>
        <taxon>Bacteria</taxon>
        <taxon>Bacillati</taxon>
        <taxon>Bacillota</taxon>
        <taxon>Bacilli</taxon>
        <taxon>Bacillales</taxon>
        <taxon>Paenibacillaceae</taxon>
        <taxon>Paenibacillus</taxon>
    </lineage>
</organism>
<name>A0A7W5AYD2_9BACL</name>
<sequence>MDRKEKSRRLSITCSILLILLAFFLVERQHISATVRDATIIEENRLPKSHPPRFSPEEVRIGDTIAGMKVLSIQSGTSPMPYFLMELEGELKLKGYYYQGYEGEMYFYPDKTSRERLPQVADNAANLTVRYRFPKEALKVELGDALLGRAEVVIANYTVRYVPDADDQNAQFENGQSYIILGDQKLSFEHERRIKNLTSPKTIHIWERFHTLLLPEQGNVVEKIGLAEYRWKGLDVSLGIRDLWTTYRGKPDFEMLIGNHAGIVRLETVSINERTLYYLEIERDHYDRQESRYNGEMEYEYCLVATFEDAAAALLQQDRQLALTLFISSGTEKLPGAKEMLLELARSWTLPPEDLLMR</sequence>
<dbReference type="RefSeq" id="WP_183600921.1">
    <property type="nucleotide sequence ID" value="NZ_JACHXK010000006.1"/>
</dbReference>
<dbReference type="EMBL" id="JACHXK010000006">
    <property type="protein sequence ID" value="MBB3111033.1"/>
    <property type="molecule type" value="Genomic_DNA"/>
</dbReference>
<protein>
    <submittedName>
        <fullName evidence="1">Uncharacterized protein</fullName>
    </submittedName>
</protein>
<evidence type="ECO:0000313" key="2">
    <source>
        <dbReference type="Proteomes" id="UP000570361"/>
    </source>
</evidence>
<dbReference type="AlphaFoldDB" id="A0A7W5AYD2"/>
<keyword evidence="2" id="KW-1185">Reference proteome</keyword>
<proteinExistence type="predicted"/>
<dbReference type="Proteomes" id="UP000570361">
    <property type="component" value="Unassembled WGS sequence"/>
</dbReference>
<evidence type="ECO:0000313" key="1">
    <source>
        <dbReference type="EMBL" id="MBB3111033.1"/>
    </source>
</evidence>
<gene>
    <name evidence="1" type="ORF">FHS18_003101</name>
</gene>
<accession>A0A7W5AYD2</accession>
<comment type="caution">
    <text evidence="1">The sequence shown here is derived from an EMBL/GenBank/DDBJ whole genome shotgun (WGS) entry which is preliminary data.</text>
</comment>